<evidence type="ECO:0000313" key="2">
    <source>
        <dbReference type="EMBL" id="WVO22081.1"/>
    </source>
</evidence>
<feature type="region of interest" description="Disordered" evidence="1">
    <location>
        <begin position="1"/>
        <end position="33"/>
    </location>
</feature>
<keyword evidence="3" id="KW-1185">Reference proteome</keyword>
<organism evidence="2 3">
    <name type="scientific">Cryptococcus decagattii</name>
    <dbReference type="NCBI Taxonomy" id="1859122"/>
    <lineage>
        <taxon>Eukaryota</taxon>
        <taxon>Fungi</taxon>
        <taxon>Dikarya</taxon>
        <taxon>Basidiomycota</taxon>
        <taxon>Agaricomycotina</taxon>
        <taxon>Tremellomycetes</taxon>
        <taxon>Tremellales</taxon>
        <taxon>Cryptococcaceae</taxon>
        <taxon>Cryptococcus</taxon>
        <taxon>Cryptococcus gattii species complex</taxon>
    </lineage>
</organism>
<proteinExistence type="predicted"/>
<evidence type="ECO:0000256" key="1">
    <source>
        <dbReference type="SAM" id="MobiDB-lite"/>
    </source>
</evidence>
<dbReference type="Proteomes" id="UP001432216">
    <property type="component" value="Chromosome 5"/>
</dbReference>
<accession>A0ABZ2AY15</accession>
<dbReference type="RefSeq" id="XP_064721320.1">
    <property type="nucleotide sequence ID" value="XM_064865248.1"/>
</dbReference>
<dbReference type="EMBL" id="CP143810">
    <property type="protein sequence ID" value="WVO22081.1"/>
    <property type="molecule type" value="Genomic_DNA"/>
</dbReference>
<sequence>MQSSVPPATFRRINSLPPPSHSQSPTLTDNTSSSWITTTSSWISSTKDPSNTLDVLSKGGGPLAWAEALETKANVPVTTLITEPVPGNLVLGGLADGMVQLFDLRQCQRTSVLSWKADPPGLSIPHEEMKLFDTTKHGIANMGVTLGESKHATPACFNGLINVHDIRNLSQPAASV</sequence>
<name>A0ABZ2AY15_9TREE</name>
<gene>
    <name evidence="2" type="ORF">IAS62_003406</name>
</gene>
<evidence type="ECO:0000313" key="3">
    <source>
        <dbReference type="Proteomes" id="UP001432216"/>
    </source>
</evidence>
<protein>
    <submittedName>
        <fullName evidence="2">Uncharacterized protein</fullName>
    </submittedName>
</protein>
<reference evidence="2 3" key="1">
    <citation type="submission" date="2024-01" db="EMBL/GenBank/DDBJ databases">
        <title>Comparative genomics of Cryptococcus and Kwoniella reveals pathogenesis evolution and contrasting modes of karyotype evolution via chromosome fusion or intercentromeric recombination.</title>
        <authorList>
            <person name="Coelho M.A."/>
            <person name="David-Palma M."/>
            <person name="Shea T."/>
            <person name="Bowers K."/>
            <person name="McGinley-Smith S."/>
            <person name="Mohammad A.W."/>
            <person name="Gnirke A."/>
            <person name="Yurkov A.M."/>
            <person name="Nowrousian M."/>
            <person name="Sun S."/>
            <person name="Cuomo C.A."/>
            <person name="Heitman J."/>
        </authorList>
    </citation>
    <scope>NUCLEOTIDE SEQUENCE [LARGE SCALE GENOMIC DNA]</scope>
    <source>
        <strain evidence="2 3">7685027</strain>
    </source>
</reference>
<feature type="compositionally biased region" description="Polar residues" evidence="1">
    <location>
        <begin position="21"/>
        <end position="30"/>
    </location>
</feature>
<dbReference type="GeneID" id="89990178"/>